<protein>
    <submittedName>
        <fullName evidence="3">Uncharacterized protein</fullName>
    </submittedName>
</protein>
<evidence type="ECO:0000313" key="4">
    <source>
        <dbReference type="Proteomes" id="UP000014417"/>
    </source>
</evidence>
<gene>
    <name evidence="3" type="ORF">HMPREF9306_01938</name>
</gene>
<comment type="caution">
    <text evidence="3">The sequence shown here is derived from an EMBL/GenBank/DDBJ whole genome shotgun (WGS) entry which is preliminary data.</text>
</comment>
<proteinExistence type="predicted"/>
<dbReference type="EMBL" id="AGZR01000009">
    <property type="protein sequence ID" value="EPD32369.1"/>
    <property type="molecule type" value="Genomic_DNA"/>
</dbReference>
<evidence type="ECO:0000313" key="3">
    <source>
        <dbReference type="EMBL" id="EPD32369.1"/>
    </source>
</evidence>
<organism evidence="3 4">
    <name type="scientific">Propionimicrobium lymphophilum ACS-093-V-SCH5</name>
    <dbReference type="NCBI Taxonomy" id="883161"/>
    <lineage>
        <taxon>Bacteria</taxon>
        <taxon>Bacillati</taxon>
        <taxon>Actinomycetota</taxon>
        <taxon>Actinomycetes</taxon>
        <taxon>Propionibacteriales</taxon>
        <taxon>Propionibacteriaceae</taxon>
        <taxon>Propionimicrobium</taxon>
    </lineage>
</organism>
<dbReference type="AlphaFoldDB" id="S2WX88"/>
<dbReference type="STRING" id="883161.HMPREF9306_01938"/>
<sequence length="111" mass="11777">MNSVKHSRGMVTAELAISIMAATIVAALLAWSIGLVATQARCEEIAARVARFESRGDEESAEKARANAPEGTDVQVTEYPDRVQVSVTKDAYFGRFGPVALKAAAVVPKEG</sequence>
<evidence type="ECO:0000256" key="1">
    <source>
        <dbReference type="SAM" id="MobiDB-lite"/>
    </source>
</evidence>
<feature type="region of interest" description="Disordered" evidence="1">
    <location>
        <begin position="54"/>
        <end position="73"/>
    </location>
</feature>
<keyword evidence="4" id="KW-1185">Reference proteome</keyword>
<keyword evidence="2" id="KW-0472">Membrane</keyword>
<evidence type="ECO:0000256" key="2">
    <source>
        <dbReference type="SAM" id="Phobius"/>
    </source>
</evidence>
<reference evidence="3 4" key="1">
    <citation type="submission" date="2013-04" db="EMBL/GenBank/DDBJ databases">
        <title>The Genome Sequence of Propionimicrobium lymphophilum ACS-093-V-SCH5.</title>
        <authorList>
            <consortium name="The Broad Institute Genomics Platform"/>
            <person name="Earl A."/>
            <person name="Ward D."/>
            <person name="Feldgarden M."/>
            <person name="Gevers D."/>
            <person name="Saerens B."/>
            <person name="Vaneechoutte M."/>
            <person name="Walker B."/>
            <person name="Young S."/>
            <person name="Zeng Q."/>
            <person name="Gargeya S."/>
            <person name="Fitzgerald M."/>
            <person name="Haas B."/>
            <person name="Abouelleil A."/>
            <person name="Allen A.W."/>
            <person name="Alvarado L."/>
            <person name="Arachchi H.M."/>
            <person name="Berlin A.M."/>
            <person name="Chapman S.B."/>
            <person name="Gainer-Dewar J."/>
            <person name="Goldberg J."/>
            <person name="Griggs A."/>
            <person name="Gujja S."/>
            <person name="Hansen M."/>
            <person name="Howarth C."/>
            <person name="Imamovic A."/>
            <person name="Ireland A."/>
            <person name="Larimer J."/>
            <person name="McCowan C."/>
            <person name="Murphy C."/>
            <person name="Pearson M."/>
            <person name="Poon T.W."/>
            <person name="Priest M."/>
            <person name="Roberts A."/>
            <person name="Saif S."/>
            <person name="Shea T."/>
            <person name="Sisk P."/>
            <person name="Sykes S."/>
            <person name="Wortman J."/>
            <person name="Nusbaum C."/>
            <person name="Birren B."/>
        </authorList>
    </citation>
    <scope>NUCLEOTIDE SEQUENCE [LARGE SCALE GENOMIC DNA]</scope>
    <source>
        <strain evidence="3 4">ACS-093-V-SCH5</strain>
    </source>
</reference>
<dbReference type="Proteomes" id="UP000014417">
    <property type="component" value="Unassembled WGS sequence"/>
</dbReference>
<name>S2WX88_9ACTN</name>
<dbReference type="NCBIfam" id="NF041390">
    <property type="entry name" value="TadE_Rv3655c"/>
    <property type="match status" value="1"/>
</dbReference>
<feature type="compositionally biased region" description="Basic and acidic residues" evidence="1">
    <location>
        <begin position="54"/>
        <end position="65"/>
    </location>
</feature>
<dbReference type="PATRIC" id="fig|883161.3.peg.1926"/>
<keyword evidence="2" id="KW-1133">Transmembrane helix</keyword>
<dbReference type="RefSeq" id="WP_016456744.1">
    <property type="nucleotide sequence ID" value="NZ_KE150269.1"/>
</dbReference>
<feature type="transmembrane region" description="Helical" evidence="2">
    <location>
        <begin position="12"/>
        <end position="33"/>
    </location>
</feature>
<dbReference type="InterPro" id="IPR049790">
    <property type="entry name" value="Rv3655c/TadE"/>
</dbReference>
<keyword evidence="2" id="KW-0812">Transmembrane</keyword>
<dbReference type="HOGENOM" id="CLU_116311_1_0_11"/>
<accession>S2WX88</accession>